<evidence type="ECO:0000313" key="2">
    <source>
        <dbReference type="EMBL" id="CAE0817935.1"/>
    </source>
</evidence>
<evidence type="ECO:0000256" key="1">
    <source>
        <dbReference type="SAM" id="MobiDB-lite"/>
    </source>
</evidence>
<dbReference type="InterPro" id="IPR035892">
    <property type="entry name" value="C2_domain_sf"/>
</dbReference>
<dbReference type="EMBL" id="HBJA01083370">
    <property type="protein sequence ID" value="CAE0817935.1"/>
    <property type="molecule type" value="Transcribed_RNA"/>
</dbReference>
<sequence length="221" mass="24891">MCLKIYEKGATKDNILGQAAIPLPCLRNGYRNIELRNESGLRIASHPTLFLKIAQEVCGSFQSLKAQEAAVKRSRKKVIQKCGDLMHEIDTVRNAAVSVETKQAKLEKQTSDYKNQIEMNNKARVCGIWFNQKKIGSDVKDCKACFANCFGLGDEEDEDEEEDEDGKKQDQKLGRDDVFRQNNYKPHDQPTGFCDCLTRRKALGEPLESLDAKPLCDCVIS</sequence>
<feature type="compositionally biased region" description="Basic and acidic residues" evidence="1">
    <location>
        <begin position="165"/>
        <end position="179"/>
    </location>
</feature>
<name>A0A7S4LB96_9EUGL</name>
<reference evidence="2" key="1">
    <citation type="submission" date="2021-01" db="EMBL/GenBank/DDBJ databases">
        <authorList>
            <person name="Corre E."/>
            <person name="Pelletier E."/>
            <person name="Niang G."/>
            <person name="Scheremetjew M."/>
            <person name="Finn R."/>
            <person name="Kale V."/>
            <person name="Holt S."/>
            <person name="Cochrane G."/>
            <person name="Meng A."/>
            <person name="Brown T."/>
            <person name="Cohen L."/>
        </authorList>
    </citation>
    <scope>NUCLEOTIDE SEQUENCE</scope>
    <source>
        <strain evidence="2">CCMP1594</strain>
    </source>
</reference>
<gene>
    <name evidence="2" type="ORF">EGYM00163_LOCUS29103</name>
</gene>
<protein>
    <submittedName>
        <fullName evidence="2">Uncharacterized protein</fullName>
    </submittedName>
</protein>
<dbReference type="Gene3D" id="2.60.40.150">
    <property type="entry name" value="C2 domain"/>
    <property type="match status" value="1"/>
</dbReference>
<proteinExistence type="predicted"/>
<feature type="region of interest" description="Disordered" evidence="1">
    <location>
        <begin position="156"/>
        <end position="192"/>
    </location>
</feature>
<dbReference type="AlphaFoldDB" id="A0A7S4LB96"/>
<organism evidence="2">
    <name type="scientific">Eutreptiella gymnastica</name>
    <dbReference type="NCBI Taxonomy" id="73025"/>
    <lineage>
        <taxon>Eukaryota</taxon>
        <taxon>Discoba</taxon>
        <taxon>Euglenozoa</taxon>
        <taxon>Euglenida</taxon>
        <taxon>Spirocuta</taxon>
        <taxon>Euglenophyceae</taxon>
        <taxon>Eutreptiales</taxon>
        <taxon>Eutreptiaceae</taxon>
        <taxon>Eutreptiella</taxon>
    </lineage>
</organism>
<accession>A0A7S4LB96</accession>